<dbReference type="EMBL" id="KB865427">
    <property type="protein sequence ID" value="EOD24690.1"/>
    <property type="molecule type" value="Genomic_DNA"/>
</dbReference>
<dbReference type="Gene3D" id="3.30.40.10">
    <property type="entry name" value="Zinc/RING finger domain, C3HC4 (zinc finger)"/>
    <property type="match status" value="1"/>
</dbReference>
<evidence type="ECO:0000313" key="5">
    <source>
        <dbReference type="EMBL" id="EOD24690.1"/>
    </source>
</evidence>
<keyword evidence="3" id="KW-0862">Zinc</keyword>
<evidence type="ECO:0000256" key="3">
    <source>
        <dbReference type="ARBA" id="ARBA00022833"/>
    </source>
</evidence>
<name>R1EDA5_EMIHU</name>
<protein>
    <recommendedName>
        <fullName evidence="4">PHD-type domain-containing protein</fullName>
    </recommendedName>
</protein>
<dbReference type="KEGG" id="ehx:EMIHUDRAFT_354478"/>
<dbReference type="InterPro" id="IPR019787">
    <property type="entry name" value="Znf_PHD-finger"/>
</dbReference>
<feature type="non-terminal residue" evidence="5">
    <location>
        <position position="216"/>
    </location>
</feature>
<dbReference type="AlphaFoldDB" id="R1EDA5"/>
<gene>
    <name evidence="5" type="ORF">EMIHUDRAFT_354478</name>
</gene>
<dbReference type="GO" id="GO:0008270">
    <property type="term" value="F:zinc ion binding"/>
    <property type="evidence" value="ECO:0007669"/>
    <property type="project" value="UniProtKB-KW"/>
</dbReference>
<proteinExistence type="predicted"/>
<accession>R1EDA5</accession>
<sequence length="216" mass="22966">MILCGDGQSGCDAPYHIFCLDPPLSRVPETDWYCHECDKARGGTAGLPPPPPPPGARSVTGARVALGRARAAQRGGKRKRSGGAAAAAQPLGEVLRALGWLEKHGAAFEAQFDLWDTPENGGCSSDDVQAMRELWTEEEMSGLARSVGLSDSERFELISLLKGPPPWRWGGAPPAAVSRAQRSTAGCAHTFRVTLHVTLSFQVLLDSVLLIAAEDP</sequence>
<dbReference type="GeneID" id="17270237"/>
<dbReference type="SUPFAM" id="SSF57903">
    <property type="entry name" value="FYVE/PHD zinc finger"/>
    <property type="match status" value="1"/>
</dbReference>
<dbReference type="InterPro" id="IPR011011">
    <property type="entry name" value="Znf_FYVE_PHD"/>
</dbReference>
<evidence type="ECO:0000256" key="1">
    <source>
        <dbReference type="ARBA" id="ARBA00022723"/>
    </source>
</evidence>
<evidence type="ECO:0000256" key="2">
    <source>
        <dbReference type="ARBA" id="ARBA00022771"/>
    </source>
</evidence>
<organism evidence="5">
    <name type="scientific">Emiliania huxleyi</name>
    <name type="common">Coccolithophore</name>
    <name type="synonym">Pontosphaera huxleyi</name>
    <dbReference type="NCBI Taxonomy" id="2903"/>
    <lineage>
        <taxon>Eukaryota</taxon>
        <taxon>Haptista</taxon>
        <taxon>Haptophyta</taxon>
        <taxon>Prymnesiophyceae</taxon>
        <taxon>Isochrysidales</taxon>
        <taxon>Noelaerhabdaceae</taxon>
        <taxon>Emiliania</taxon>
    </lineage>
</organism>
<reference evidence="5" key="1">
    <citation type="submission" date="2012-07" db="EMBL/GenBank/DDBJ databases">
        <title>Genome variability drives Emilianias global distribution.</title>
        <authorList>
            <consortium name="DOE Joint Genome Institute"/>
            <person name="Read B."/>
            <person name="Kegel J."/>
            <person name="Klute M."/>
            <person name="Kuo A."/>
            <person name="Lefebvre S.C."/>
            <person name="Maumus F."/>
            <person name="Mayer C."/>
            <person name="Miller J."/>
            <person name="Allen A."/>
            <person name="Bidle K."/>
            <person name="Borodovsky M."/>
            <person name="Bowler C."/>
            <person name="Brownlee C."/>
            <person name="Claverie J.-M."/>
            <person name="Cock M."/>
            <person name="De Vargas C."/>
            <person name="Elias M."/>
            <person name="Frickenhaus S."/>
            <person name="Gladyshev V.N."/>
            <person name="Gonzalez K."/>
            <person name="Guda C."/>
            <person name="Hadaegh A."/>
            <person name="Herman E."/>
            <person name="Iglesias-Rodriguez D."/>
            <person name="Jones B."/>
            <person name="Lawson T."/>
            <person name="Leese F."/>
            <person name="Lin Y.-C."/>
            <person name="Lindquist E."/>
            <person name="Lobanov A."/>
            <person name="Lucas S."/>
            <person name="Malik S.-H.B."/>
            <person name="Marsh M.E."/>
            <person name="Mock T."/>
            <person name="Monier A."/>
            <person name="Moreau H."/>
            <person name="Mueller-Roeber B."/>
            <person name="Napier J."/>
            <person name="Ogata H."/>
            <person name="Parker M."/>
            <person name="Probert I."/>
            <person name="Quesneville H."/>
            <person name="Raines C."/>
            <person name="Rensing S."/>
            <person name="Riano-Pachon D.M."/>
            <person name="Richier S."/>
            <person name="Rokitta S."/>
            <person name="Salamov A."/>
            <person name="Sarno A.F."/>
            <person name="Schmutz J."/>
            <person name="Schroeder D."/>
            <person name="Shiraiwa Y."/>
            <person name="Soanes D.M."/>
            <person name="Valentin K."/>
            <person name="Van Der Giezen M."/>
            <person name="Van Der Peer Y."/>
            <person name="Vardi A."/>
            <person name="Verret F."/>
            <person name="Von Dassow P."/>
            <person name="Wheeler G."/>
            <person name="Williams B."/>
            <person name="Wilson W."/>
            <person name="Wolfe G."/>
            <person name="Wurch L.L."/>
            <person name="Young J."/>
            <person name="Dacks J.B."/>
            <person name="Delwiche C.F."/>
            <person name="Dyhrman S."/>
            <person name="Glockner G."/>
            <person name="John U."/>
            <person name="Richards T."/>
            <person name="Worden A.Z."/>
            <person name="Zhang X."/>
            <person name="Grigoriev I.V."/>
        </authorList>
    </citation>
    <scope>NUCLEOTIDE SEQUENCE</scope>
    <source>
        <strain evidence="5">CCMP1516</strain>
    </source>
</reference>
<dbReference type="RefSeq" id="XP_005777119.1">
    <property type="nucleotide sequence ID" value="XM_005777062.1"/>
</dbReference>
<dbReference type="InterPro" id="IPR013083">
    <property type="entry name" value="Znf_RING/FYVE/PHD"/>
</dbReference>
<keyword evidence="1" id="KW-0479">Metal-binding</keyword>
<keyword evidence="2" id="KW-0863">Zinc-finger</keyword>
<feature type="domain" description="PHD-type" evidence="4">
    <location>
        <begin position="1"/>
        <end position="37"/>
    </location>
</feature>
<dbReference type="PANTHER" id="PTHR47162">
    <property type="entry name" value="OS02G0192300 PROTEIN"/>
    <property type="match status" value="1"/>
</dbReference>
<dbReference type="HOGENOM" id="CLU_1286255_0_0_1"/>
<evidence type="ECO:0000259" key="4">
    <source>
        <dbReference type="Pfam" id="PF00628"/>
    </source>
</evidence>
<dbReference type="PANTHER" id="PTHR47162:SF10">
    <property type="entry name" value="METHYL-CPG-BINDING DOMAIN-CONTAINING PROTEIN 9 ISOFORM X1"/>
    <property type="match status" value="1"/>
</dbReference>
<dbReference type="Pfam" id="PF00628">
    <property type="entry name" value="PHD"/>
    <property type="match status" value="1"/>
</dbReference>